<dbReference type="PROSITE" id="PS50089">
    <property type="entry name" value="ZF_RING_2"/>
    <property type="match status" value="1"/>
</dbReference>
<dbReference type="STRING" id="1202772.A0A1V9ZGV5"/>
<dbReference type="PROSITE" id="PS50178">
    <property type="entry name" value="ZF_FYVE"/>
    <property type="match status" value="1"/>
</dbReference>
<evidence type="ECO:0008006" key="9">
    <source>
        <dbReference type="Google" id="ProtNLM"/>
    </source>
</evidence>
<feature type="domain" description="RING-type" evidence="5">
    <location>
        <begin position="241"/>
        <end position="283"/>
    </location>
</feature>
<evidence type="ECO:0000256" key="2">
    <source>
        <dbReference type="ARBA" id="ARBA00022771"/>
    </source>
</evidence>
<dbReference type="SUPFAM" id="SSF57850">
    <property type="entry name" value="RING/U-box"/>
    <property type="match status" value="1"/>
</dbReference>
<organism evidence="7 8">
    <name type="scientific">Achlya hypogyna</name>
    <name type="common">Oomycete</name>
    <name type="synonym">Protoachlya hypogyna</name>
    <dbReference type="NCBI Taxonomy" id="1202772"/>
    <lineage>
        <taxon>Eukaryota</taxon>
        <taxon>Sar</taxon>
        <taxon>Stramenopiles</taxon>
        <taxon>Oomycota</taxon>
        <taxon>Saprolegniomycetes</taxon>
        <taxon>Saprolegniales</taxon>
        <taxon>Achlyaceae</taxon>
        <taxon>Achlya</taxon>
    </lineage>
</organism>
<evidence type="ECO:0000259" key="6">
    <source>
        <dbReference type="PROSITE" id="PS50178"/>
    </source>
</evidence>
<dbReference type="SUPFAM" id="SSF57903">
    <property type="entry name" value="FYVE/PHD zinc finger"/>
    <property type="match status" value="1"/>
</dbReference>
<name>A0A1V9ZGV5_ACHHY</name>
<dbReference type="SMART" id="SM00064">
    <property type="entry name" value="FYVE"/>
    <property type="match status" value="1"/>
</dbReference>
<dbReference type="PANTHER" id="PTHR22765">
    <property type="entry name" value="RING FINGER AND PROTEASE ASSOCIATED DOMAIN-CONTAINING"/>
    <property type="match status" value="1"/>
</dbReference>
<evidence type="ECO:0000313" key="8">
    <source>
        <dbReference type="Proteomes" id="UP000243579"/>
    </source>
</evidence>
<keyword evidence="3" id="KW-0862">Zinc</keyword>
<dbReference type="EMBL" id="JNBR01000120">
    <property type="protein sequence ID" value="OQR97223.1"/>
    <property type="molecule type" value="Genomic_DNA"/>
</dbReference>
<keyword evidence="8" id="KW-1185">Reference proteome</keyword>
<dbReference type="GO" id="GO:0006511">
    <property type="term" value="P:ubiquitin-dependent protein catabolic process"/>
    <property type="evidence" value="ECO:0007669"/>
    <property type="project" value="TreeGrafter"/>
</dbReference>
<evidence type="ECO:0000256" key="1">
    <source>
        <dbReference type="ARBA" id="ARBA00022723"/>
    </source>
</evidence>
<sequence>MSEPQCRLRLRYSDDTVKTRTNNHFQRMLYLLTADLESHNTKLLLKALHYRKRTVFVTDADPSTCFGPLIDDGRGVDAVPLNTLAWTARPTIWSAQTPSDERRTMRKNRVLCRKARSAIELRADFAMLLEGRGVQVRQACPRSQWVRDRDRRTCKGCAKGFTLTRRRHHCRVCGDIVCGGCTTTVYLTNTTSNVGRACLACTSPETPRGAPALPRPTWRLCRSELEATPWHETLAVWHPECAICLESFVAPSDLVLRLPCNHAFHDKCARQWLASHDNCPLCRQLLPQDRTASLSFISF</sequence>
<proteinExistence type="predicted"/>
<dbReference type="SMART" id="SM00184">
    <property type="entry name" value="RING"/>
    <property type="match status" value="1"/>
</dbReference>
<dbReference type="InterPro" id="IPR013083">
    <property type="entry name" value="Znf_RING/FYVE/PHD"/>
</dbReference>
<dbReference type="Gene3D" id="3.30.40.10">
    <property type="entry name" value="Zinc/RING finger domain, C3HC4 (zinc finger)"/>
    <property type="match status" value="2"/>
</dbReference>
<evidence type="ECO:0000256" key="4">
    <source>
        <dbReference type="PROSITE-ProRule" id="PRU00175"/>
    </source>
</evidence>
<dbReference type="GO" id="GO:0061630">
    <property type="term" value="F:ubiquitin protein ligase activity"/>
    <property type="evidence" value="ECO:0007669"/>
    <property type="project" value="TreeGrafter"/>
</dbReference>
<dbReference type="InterPro" id="IPR011011">
    <property type="entry name" value="Znf_FYVE_PHD"/>
</dbReference>
<protein>
    <recommendedName>
        <fullName evidence="9">FYVE-type domain-containing protein</fullName>
    </recommendedName>
</protein>
<dbReference type="AlphaFoldDB" id="A0A1V9ZGV5"/>
<dbReference type="Proteomes" id="UP000243579">
    <property type="component" value="Unassembled WGS sequence"/>
</dbReference>
<evidence type="ECO:0000259" key="5">
    <source>
        <dbReference type="PROSITE" id="PS50089"/>
    </source>
</evidence>
<dbReference type="Pfam" id="PF01363">
    <property type="entry name" value="FYVE"/>
    <property type="match status" value="1"/>
</dbReference>
<dbReference type="InterPro" id="IPR017455">
    <property type="entry name" value="Znf_FYVE-rel"/>
</dbReference>
<dbReference type="InterPro" id="IPR011016">
    <property type="entry name" value="Znf_RING-CH"/>
</dbReference>
<reference evidence="7 8" key="1">
    <citation type="journal article" date="2014" name="Genome Biol. Evol.">
        <title>The secreted proteins of Achlya hypogyna and Thraustotheca clavata identify the ancestral oomycete secretome and reveal gene acquisitions by horizontal gene transfer.</title>
        <authorList>
            <person name="Misner I."/>
            <person name="Blouin N."/>
            <person name="Leonard G."/>
            <person name="Richards T.A."/>
            <person name="Lane C.E."/>
        </authorList>
    </citation>
    <scope>NUCLEOTIDE SEQUENCE [LARGE SCALE GENOMIC DNA]</scope>
    <source>
        <strain evidence="7 8">ATCC 48635</strain>
    </source>
</reference>
<gene>
    <name evidence="7" type="ORF">ACHHYP_12331</name>
</gene>
<dbReference type="InterPro" id="IPR001841">
    <property type="entry name" value="Znf_RING"/>
</dbReference>
<dbReference type="InterPro" id="IPR000306">
    <property type="entry name" value="Znf_FYVE"/>
</dbReference>
<accession>A0A1V9ZGV5</accession>
<dbReference type="GO" id="GO:0008270">
    <property type="term" value="F:zinc ion binding"/>
    <property type="evidence" value="ECO:0007669"/>
    <property type="project" value="UniProtKB-KW"/>
</dbReference>
<keyword evidence="2 4" id="KW-0863">Zinc-finger</keyword>
<keyword evidence="1" id="KW-0479">Metal-binding</keyword>
<comment type="caution">
    <text evidence="7">The sequence shown here is derived from an EMBL/GenBank/DDBJ whole genome shotgun (WGS) entry which is preliminary data.</text>
</comment>
<dbReference type="Pfam" id="PF13639">
    <property type="entry name" value="zf-RING_2"/>
    <property type="match status" value="1"/>
</dbReference>
<dbReference type="InterPro" id="IPR051826">
    <property type="entry name" value="E3_ubiquitin-ligase_domain"/>
</dbReference>
<evidence type="ECO:0000256" key="3">
    <source>
        <dbReference type="ARBA" id="ARBA00022833"/>
    </source>
</evidence>
<dbReference type="OrthoDB" id="660555at2759"/>
<dbReference type="SMART" id="SM00744">
    <property type="entry name" value="RINGv"/>
    <property type="match status" value="1"/>
</dbReference>
<evidence type="ECO:0000313" key="7">
    <source>
        <dbReference type="EMBL" id="OQR97223.1"/>
    </source>
</evidence>
<feature type="domain" description="FYVE-type" evidence="6">
    <location>
        <begin position="148"/>
        <end position="206"/>
    </location>
</feature>